<dbReference type="Pfam" id="PF00460">
    <property type="entry name" value="Flg_bb_rod"/>
    <property type="match status" value="1"/>
</dbReference>
<keyword evidence="3" id="KW-1185">Reference proteome</keyword>
<accession>A0A5B8RTH9</accession>
<dbReference type="Proteomes" id="UP000321199">
    <property type="component" value="Chromosome"/>
</dbReference>
<dbReference type="AlphaFoldDB" id="A0A5B8RTH9"/>
<organism evidence="2 3">
    <name type="scientific">Comamonas flocculans</name>
    <dbReference type="NCBI Taxonomy" id="2597701"/>
    <lineage>
        <taxon>Bacteria</taxon>
        <taxon>Pseudomonadati</taxon>
        <taxon>Pseudomonadota</taxon>
        <taxon>Betaproteobacteria</taxon>
        <taxon>Burkholderiales</taxon>
        <taxon>Comamonadaceae</taxon>
        <taxon>Comamonas</taxon>
    </lineage>
</organism>
<dbReference type="InterPro" id="IPR001444">
    <property type="entry name" value="Flag_bb_rod_N"/>
</dbReference>
<keyword evidence="2" id="KW-0969">Cilium</keyword>
<dbReference type="EMBL" id="CP042344">
    <property type="protein sequence ID" value="QEA12780.1"/>
    <property type="molecule type" value="Genomic_DNA"/>
</dbReference>
<evidence type="ECO:0000313" key="2">
    <source>
        <dbReference type="EMBL" id="QEA12780.1"/>
    </source>
</evidence>
<dbReference type="KEGG" id="cof:FOZ74_06930"/>
<gene>
    <name evidence="2" type="ORF">FOZ74_06930</name>
</gene>
<sequence length="100" mass="10715">MSSLASIARSGLQAAHLRMEVRAHNIANLNTPGFTPQRVQAQAQAPRAGVSARVQGGERPGVVLEEEIVQQLAARTAWRANLFALRSAQDATGTLLRLFA</sequence>
<name>A0A5B8RTH9_9BURK</name>
<evidence type="ECO:0000313" key="3">
    <source>
        <dbReference type="Proteomes" id="UP000321199"/>
    </source>
</evidence>
<dbReference type="RefSeq" id="WP_146912374.1">
    <property type="nucleotide sequence ID" value="NZ_CP042344.1"/>
</dbReference>
<reference evidence="2 3" key="1">
    <citation type="submission" date="2019-07" db="EMBL/GenBank/DDBJ databases">
        <title>Complete genome sequence of Comamonas sp. NLF 7-7 isolated from livestock.</title>
        <authorList>
            <person name="Kim D.H."/>
            <person name="Kim J.G."/>
        </authorList>
    </citation>
    <scope>NUCLEOTIDE SEQUENCE [LARGE SCALE GENOMIC DNA]</scope>
    <source>
        <strain evidence="2 3">NLF 7-7</strain>
    </source>
</reference>
<evidence type="ECO:0000259" key="1">
    <source>
        <dbReference type="Pfam" id="PF00460"/>
    </source>
</evidence>
<keyword evidence="2" id="KW-0282">Flagellum</keyword>
<protein>
    <submittedName>
        <fullName evidence="2">Flagellar basal body rod protein</fullName>
    </submittedName>
</protein>
<dbReference type="OrthoDB" id="5986582at2"/>
<proteinExistence type="predicted"/>
<keyword evidence="2" id="KW-0966">Cell projection</keyword>
<feature type="domain" description="Flagellar basal body rod protein N-terminal" evidence="1">
    <location>
        <begin position="7"/>
        <end position="35"/>
    </location>
</feature>